<dbReference type="Pfam" id="PF19692">
    <property type="entry name" value="DUF6193"/>
    <property type="match status" value="1"/>
</dbReference>
<organism evidence="1 2">
    <name type="scientific">Actinoplanes hulinensis</name>
    <dbReference type="NCBI Taxonomy" id="1144547"/>
    <lineage>
        <taxon>Bacteria</taxon>
        <taxon>Bacillati</taxon>
        <taxon>Actinomycetota</taxon>
        <taxon>Actinomycetes</taxon>
        <taxon>Micromonosporales</taxon>
        <taxon>Micromonosporaceae</taxon>
        <taxon>Actinoplanes</taxon>
    </lineage>
</organism>
<proteinExistence type="predicted"/>
<dbReference type="InterPro" id="IPR045682">
    <property type="entry name" value="DUF6193"/>
</dbReference>
<evidence type="ECO:0000313" key="2">
    <source>
        <dbReference type="Proteomes" id="UP001519863"/>
    </source>
</evidence>
<dbReference type="EMBL" id="JAHXZI010000009">
    <property type="protein sequence ID" value="MBW6435833.1"/>
    <property type="molecule type" value="Genomic_DNA"/>
</dbReference>
<dbReference type="Proteomes" id="UP001519863">
    <property type="component" value="Unassembled WGS sequence"/>
</dbReference>
<evidence type="ECO:0000313" key="1">
    <source>
        <dbReference type="EMBL" id="MBW6435833.1"/>
    </source>
</evidence>
<accession>A0ABS7B6A9</accession>
<gene>
    <name evidence="1" type="ORF">KZ829_19000</name>
</gene>
<name>A0ABS7B6A9_9ACTN</name>
<sequence>MREADELNRRTGLERLSGGSDRFGPVAAFLFTSSGHLSVRAGCGGGYEVMVWAYGGDPAAAGRTGDLDEIAGAMLDLHDGRSAEELAERHTYLAVTEPGAAIEALWHIITEHDAEVTVPLARAAAANPVLRRAWPWISHGTLNLFDRRDRPSLVKRGLAFHPAVGGFMVRPYGGEMHAAEPTETAVARAAETVASWED</sequence>
<keyword evidence="2" id="KW-1185">Reference proteome</keyword>
<reference evidence="1 2" key="1">
    <citation type="journal article" date="2013" name="Antonie Van Leeuwenhoek">
        <title>Actinoplanes hulinensis sp. nov., a novel actinomycete isolated from soybean root (Glycine max (L.) Merr).</title>
        <authorList>
            <person name="Shen Y."/>
            <person name="Liu C."/>
            <person name="Wang X."/>
            <person name="Zhao J."/>
            <person name="Jia F."/>
            <person name="Zhang Y."/>
            <person name="Wang L."/>
            <person name="Yang D."/>
            <person name="Xiang W."/>
        </authorList>
    </citation>
    <scope>NUCLEOTIDE SEQUENCE [LARGE SCALE GENOMIC DNA]</scope>
    <source>
        <strain evidence="1 2">NEAU-M9</strain>
    </source>
</reference>
<protein>
    <submittedName>
        <fullName evidence="1">Uncharacterized protein</fullName>
    </submittedName>
</protein>
<dbReference type="RefSeq" id="WP_220145249.1">
    <property type="nucleotide sequence ID" value="NZ_JAHXZI010000009.1"/>
</dbReference>
<comment type="caution">
    <text evidence="1">The sequence shown here is derived from an EMBL/GenBank/DDBJ whole genome shotgun (WGS) entry which is preliminary data.</text>
</comment>